<proteinExistence type="inferred from homology"/>
<dbReference type="InterPro" id="IPR059051">
    <property type="entry name" value="MTH_967_PDDEXK"/>
</dbReference>
<dbReference type="InterPro" id="IPR020886">
    <property type="entry name" value="MTH_967-like"/>
</dbReference>
<dbReference type="HOGENOM" id="CLU_075726_0_0_2"/>
<dbReference type="STRING" id="1434111.MSLAZ_0747"/>
<dbReference type="PROSITE" id="PS50943">
    <property type="entry name" value="HTH_CROC1"/>
    <property type="match status" value="1"/>
</dbReference>
<evidence type="ECO:0000256" key="3">
    <source>
        <dbReference type="ARBA" id="ARBA00023163"/>
    </source>
</evidence>
<accession>A0A0E3S517</accession>
<name>A0A0E3S517_9EURY</name>
<dbReference type="EMBL" id="CP009515">
    <property type="protein sequence ID" value="AKB74008.1"/>
    <property type="molecule type" value="Genomic_DNA"/>
</dbReference>
<dbReference type="GO" id="GO:0003700">
    <property type="term" value="F:DNA-binding transcription factor activity"/>
    <property type="evidence" value="ECO:0007669"/>
    <property type="project" value="UniProtKB-UniRule"/>
</dbReference>
<evidence type="ECO:0000256" key="5">
    <source>
        <dbReference type="SAM" id="MobiDB-lite"/>
    </source>
</evidence>
<evidence type="ECO:0000256" key="1">
    <source>
        <dbReference type="ARBA" id="ARBA00023015"/>
    </source>
</evidence>
<evidence type="ECO:0000313" key="8">
    <source>
        <dbReference type="Proteomes" id="UP000033072"/>
    </source>
</evidence>
<dbReference type="GO" id="GO:0003677">
    <property type="term" value="F:DNA binding"/>
    <property type="evidence" value="ECO:0007669"/>
    <property type="project" value="UniProtKB-KW"/>
</dbReference>
<keyword evidence="3 4" id="KW-0804">Transcription</keyword>
<dbReference type="PATRIC" id="fig|1434111.4.peg.935"/>
<dbReference type="Pfam" id="PF26553">
    <property type="entry name" value="PDDEXK_19"/>
    <property type="match status" value="1"/>
</dbReference>
<organism evidence="7 8">
    <name type="scientific">Methanosarcina lacustris Z-7289</name>
    <dbReference type="NCBI Taxonomy" id="1434111"/>
    <lineage>
        <taxon>Archaea</taxon>
        <taxon>Methanobacteriati</taxon>
        <taxon>Methanobacteriota</taxon>
        <taxon>Stenosarchaea group</taxon>
        <taxon>Methanomicrobia</taxon>
        <taxon>Methanosarcinales</taxon>
        <taxon>Methanosarcinaceae</taxon>
        <taxon>Methanosarcina</taxon>
    </lineage>
</organism>
<dbReference type="InterPro" id="IPR010982">
    <property type="entry name" value="Lambda_DNA-bd_dom_sf"/>
</dbReference>
<dbReference type="KEGG" id="mls:MSLAZ_0747"/>
<evidence type="ECO:0000256" key="2">
    <source>
        <dbReference type="ARBA" id="ARBA00023125"/>
    </source>
</evidence>
<dbReference type="AlphaFoldDB" id="A0A0E3S517"/>
<evidence type="ECO:0000259" key="6">
    <source>
        <dbReference type="PROSITE" id="PS50943"/>
    </source>
</evidence>
<keyword evidence="1 4" id="KW-0805">Transcription regulation</keyword>
<dbReference type="SUPFAM" id="SSF47413">
    <property type="entry name" value="lambda repressor-like DNA-binding domains"/>
    <property type="match status" value="1"/>
</dbReference>
<dbReference type="Pfam" id="PF01381">
    <property type="entry name" value="HTH_3"/>
    <property type="match status" value="1"/>
</dbReference>
<sequence>MTKEVLIHQIIDVLSRAGFALSDRCNIRPRSFDVAARKYETLLLCKVLFNIDGLNEETAREMKYLAEYLGGSAIVVGAKTRDQMLEDSVVYMRYDILALNVQTLHDYFVENIPPLVSAAPGGLYVAIEGGLLRKSRTDQSMSLGTLASMVGVSRRTISKYEEEGMDASIDVVLQLEDIFGLELARPIDILKSCGSRRSRKKAEPEKTEPEKEETQVKHNTLLPEDLILNTISMLGYDVLHTAQAPFKAISRDKSSVILTGVSEFNTTVIKRAHLMSSISCITETQSVFIINGHSKLKSVENTVLIEKKELDRISDSQELLEFIEERKENHSGA</sequence>
<feature type="domain" description="HTH cro/C1-type" evidence="6">
    <location>
        <begin position="132"/>
        <end position="190"/>
    </location>
</feature>
<feature type="compositionally biased region" description="Basic and acidic residues" evidence="5">
    <location>
        <begin position="201"/>
        <end position="216"/>
    </location>
</feature>
<dbReference type="Gene3D" id="1.10.260.40">
    <property type="entry name" value="lambda repressor-like DNA-binding domains"/>
    <property type="match status" value="1"/>
</dbReference>
<keyword evidence="8" id="KW-1185">Reference proteome</keyword>
<reference evidence="7 8" key="1">
    <citation type="submission" date="2014-07" db="EMBL/GenBank/DDBJ databases">
        <title>Methanogenic archaea and the global carbon cycle.</title>
        <authorList>
            <person name="Henriksen J.R."/>
            <person name="Luke J."/>
            <person name="Reinhart S."/>
            <person name="Benedict M.N."/>
            <person name="Youngblut N.D."/>
            <person name="Metcalf M.E."/>
            <person name="Whitaker R.J."/>
            <person name="Metcalf W.W."/>
        </authorList>
    </citation>
    <scope>NUCLEOTIDE SEQUENCE [LARGE SCALE GENOMIC DNA]</scope>
    <source>
        <strain evidence="7 8">Z-7289</strain>
    </source>
</reference>
<dbReference type="GeneID" id="24805450"/>
<evidence type="ECO:0000256" key="4">
    <source>
        <dbReference type="HAMAP-Rule" id="MF_00584"/>
    </source>
</evidence>
<evidence type="ECO:0000313" key="7">
    <source>
        <dbReference type="EMBL" id="AKB74008.1"/>
    </source>
</evidence>
<dbReference type="HAMAP" id="MF_00584">
    <property type="entry name" value="HTH_type_cro_C1"/>
    <property type="match status" value="1"/>
</dbReference>
<dbReference type="RefSeq" id="WP_048124794.1">
    <property type="nucleotide sequence ID" value="NZ_CP009515.1"/>
</dbReference>
<dbReference type="SMART" id="SM00530">
    <property type="entry name" value="HTH_XRE"/>
    <property type="match status" value="1"/>
</dbReference>
<dbReference type="InterPro" id="IPR001387">
    <property type="entry name" value="Cro/C1-type_HTH"/>
</dbReference>
<feature type="region of interest" description="Disordered" evidence="5">
    <location>
        <begin position="195"/>
        <end position="216"/>
    </location>
</feature>
<dbReference type="NCBIfam" id="NF003162">
    <property type="entry name" value="PRK04140.1"/>
    <property type="match status" value="1"/>
</dbReference>
<gene>
    <name evidence="7" type="ORF">MSLAZ_0747</name>
</gene>
<protein>
    <recommendedName>
        <fullName evidence="4">Putative HTH-type transcriptional regulatory protein MSLAZ_0747</fullName>
    </recommendedName>
</protein>
<dbReference type="Proteomes" id="UP000033072">
    <property type="component" value="Chromosome"/>
</dbReference>
<dbReference type="OrthoDB" id="31424at2157"/>
<dbReference type="CDD" id="cd00093">
    <property type="entry name" value="HTH_XRE"/>
    <property type="match status" value="1"/>
</dbReference>
<keyword evidence="2 4" id="KW-0238">DNA-binding</keyword>